<dbReference type="Gene3D" id="1.10.150.900">
    <property type="match status" value="1"/>
</dbReference>
<reference evidence="8" key="1">
    <citation type="submission" date="2020-02" db="EMBL/GenBank/DDBJ databases">
        <authorList>
            <person name="Meier V. D."/>
        </authorList>
    </citation>
    <scope>NUCLEOTIDE SEQUENCE</scope>
    <source>
        <strain evidence="8">AVDCRST_MAG74</strain>
    </source>
</reference>
<evidence type="ECO:0000256" key="3">
    <source>
        <dbReference type="ARBA" id="ARBA00022723"/>
    </source>
</evidence>
<dbReference type="SUPFAM" id="SSF53187">
    <property type="entry name" value="Zn-dependent exopeptidases"/>
    <property type="match status" value="1"/>
</dbReference>
<dbReference type="PANTHER" id="PTHR45962:SF1">
    <property type="entry name" value="N-FATTY-ACYL-AMINO ACID SYNTHASE_HYDROLASE PM20D1"/>
    <property type="match status" value="1"/>
</dbReference>
<gene>
    <name evidence="8" type="ORF">AVDCRST_MAG74-3524</name>
</gene>
<keyword evidence="5" id="KW-0862">Zinc</keyword>
<dbReference type="NCBIfam" id="NF006596">
    <property type="entry name" value="PRK09133.1"/>
    <property type="match status" value="1"/>
</dbReference>
<dbReference type="GO" id="GO:0046872">
    <property type="term" value="F:metal ion binding"/>
    <property type="evidence" value="ECO:0007669"/>
    <property type="project" value="UniProtKB-KW"/>
</dbReference>
<dbReference type="PANTHER" id="PTHR45962">
    <property type="entry name" value="N-FATTY-ACYL-AMINO ACID SYNTHASE/HYDROLASE PM20D1"/>
    <property type="match status" value="1"/>
</dbReference>
<dbReference type="GO" id="GO:0008233">
    <property type="term" value="F:peptidase activity"/>
    <property type="evidence" value="ECO:0007669"/>
    <property type="project" value="UniProtKB-KW"/>
</dbReference>
<keyword evidence="6" id="KW-0732">Signal</keyword>
<dbReference type="GO" id="GO:0006508">
    <property type="term" value="P:proteolysis"/>
    <property type="evidence" value="ECO:0007669"/>
    <property type="project" value="UniProtKB-KW"/>
</dbReference>
<keyword evidence="2" id="KW-0645">Protease</keyword>
<dbReference type="Gene3D" id="3.30.70.360">
    <property type="match status" value="1"/>
</dbReference>
<evidence type="ECO:0000313" key="8">
    <source>
        <dbReference type="EMBL" id="CAA9425545.1"/>
    </source>
</evidence>
<dbReference type="InterPro" id="IPR047177">
    <property type="entry name" value="Pept_M20A"/>
</dbReference>
<dbReference type="InterPro" id="IPR011650">
    <property type="entry name" value="Peptidase_M20_dimer"/>
</dbReference>
<dbReference type="PROSITE" id="PS00758">
    <property type="entry name" value="ARGE_DAPE_CPG2_1"/>
    <property type="match status" value="1"/>
</dbReference>
<dbReference type="EMBL" id="CADCUR010000286">
    <property type="protein sequence ID" value="CAA9425545.1"/>
    <property type="molecule type" value="Genomic_DNA"/>
</dbReference>
<keyword evidence="4" id="KW-0378">Hydrolase</keyword>
<dbReference type="PROSITE" id="PS00759">
    <property type="entry name" value="ARGE_DAPE_CPG2_2"/>
    <property type="match status" value="1"/>
</dbReference>
<accession>A0A6J4PUA0</accession>
<name>A0A6J4PUA0_9BACT</name>
<feature type="domain" description="Peptidase M20 dimerisation" evidence="7">
    <location>
        <begin position="234"/>
        <end position="375"/>
    </location>
</feature>
<protein>
    <submittedName>
        <fullName evidence="8">Acetylornithine deacetylase/Succinyl-diaminopimelate desuccinylase and related deacylases</fullName>
    </submittedName>
</protein>
<dbReference type="InterPro" id="IPR001261">
    <property type="entry name" value="ArgE/DapE_CS"/>
</dbReference>
<dbReference type="SUPFAM" id="SSF55031">
    <property type="entry name" value="Bacterial exopeptidase dimerisation domain"/>
    <property type="match status" value="1"/>
</dbReference>
<evidence type="ECO:0000256" key="2">
    <source>
        <dbReference type="ARBA" id="ARBA00022670"/>
    </source>
</evidence>
<evidence type="ECO:0000256" key="5">
    <source>
        <dbReference type="ARBA" id="ARBA00022833"/>
    </source>
</evidence>
<sequence>MFFNATRQFAALFFLSLSLVSIIVSQQVVKTETLQVTARQQFLRGIYLELIEINTTDSVGDTTKAAEAMAVRFRAAGFSETDVRVLVHPGNNRKGNLVVRYRSPNPKAKPLLLLAHIDVVEARKEDWSDNLDPFKLTERDGYFYGRGTADDKAMAAIFVANLIDYKQKNAQFDRDIILALTADEEGGDFNGAKWLIDNHRDLVSAEFGINEGGGGRHRKGVKLFNGVQASEKVYQSFLLEVKNKGGHSSLPSKDNAIYQLAAAIDRLSKFDFPVNLNEVTRGYFQKMSAIETGATAADMKAVSAMNTTDANAVKRLSVAPYYNALMRTTCVATKLEAGHAENALPQTARATVNCRILPQENANDVQRKLIEVLADDRISITFIKEPKPSQPSPLTSEVMRPIEEITRALWKDVPVVPIMGTGATDSLYFRQVGIPMYGVSGIFSDIDDNRAHGRDERLGVREFYDGQEFLDKLVKSLAGQKTTAIKK</sequence>
<dbReference type="Pfam" id="PF07687">
    <property type="entry name" value="M20_dimer"/>
    <property type="match status" value="1"/>
</dbReference>
<evidence type="ECO:0000256" key="6">
    <source>
        <dbReference type="SAM" id="SignalP"/>
    </source>
</evidence>
<keyword evidence="3" id="KW-0479">Metal-binding</keyword>
<comment type="similarity">
    <text evidence="1">Belongs to the peptidase M20A family.</text>
</comment>
<proteinExistence type="inferred from homology"/>
<dbReference type="InterPro" id="IPR002933">
    <property type="entry name" value="Peptidase_M20"/>
</dbReference>
<feature type="chain" id="PRO_5026990646" evidence="6">
    <location>
        <begin position="27"/>
        <end position="487"/>
    </location>
</feature>
<evidence type="ECO:0000256" key="1">
    <source>
        <dbReference type="ARBA" id="ARBA00006247"/>
    </source>
</evidence>
<dbReference type="Pfam" id="PF01546">
    <property type="entry name" value="Peptidase_M20"/>
    <property type="match status" value="1"/>
</dbReference>
<feature type="signal peptide" evidence="6">
    <location>
        <begin position="1"/>
        <end position="26"/>
    </location>
</feature>
<dbReference type="InterPro" id="IPR036264">
    <property type="entry name" value="Bact_exopeptidase_dim_dom"/>
</dbReference>
<dbReference type="AlphaFoldDB" id="A0A6J4PUA0"/>
<evidence type="ECO:0000259" key="7">
    <source>
        <dbReference type="Pfam" id="PF07687"/>
    </source>
</evidence>
<dbReference type="Gene3D" id="3.40.630.10">
    <property type="entry name" value="Zn peptidases"/>
    <property type="match status" value="1"/>
</dbReference>
<organism evidence="8">
    <name type="scientific">uncultured Pyrinomonadaceae bacterium</name>
    <dbReference type="NCBI Taxonomy" id="2283094"/>
    <lineage>
        <taxon>Bacteria</taxon>
        <taxon>Pseudomonadati</taxon>
        <taxon>Acidobacteriota</taxon>
        <taxon>Blastocatellia</taxon>
        <taxon>Blastocatellales</taxon>
        <taxon>Pyrinomonadaceae</taxon>
        <taxon>environmental samples</taxon>
    </lineage>
</organism>
<evidence type="ECO:0000256" key="4">
    <source>
        <dbReference type="ARBA" id="ARBA00022801"/>
    </source>
</evidence>